<evidence type="ECO:0000313" key="1">
    <source>
        <dbReference type="EMBL" id="EAR22467.1"/>
    </source>
</evidence>
<keyword evidence="2" id="KW-1185">Reference proteome</keyword>
<comment type="caution">
    <text evidence="1">The sequence shown here is derived from an EMBL/GenBank/DDBJ whole genome shotgun (WGS) entry which is preliminary data.</text>
</comment>
<reference evidence="1 2" key="1">
    <citation type="submission" date="2006-02" db="EMBL/GenBank/DDBJ databases">
        <authorList>
            <person name="Waterbury J."/>
            <person name="Ferriera S."/>
            <person name="Johnson J."/>
            <person name="Kravitz S."/>
            <person name="Halpern A."/>
            <person name="Remington K."/>
            <person name="Beeson K."/>
            <person name="Tran B."/>
            <person name="Rogers Y.-H."/>
            <person name="Friedman R."/>
            <person name="Venter J.C."/>
        </authorList>
    </citation>
    <scope>NUCLEOTIDE SEQUENCE [LARGE SCALE GENOMIC DNA]</scope>
    <source>
        <strain evidence="1 2">Nb-231</strain>
    </source>
</reference>
<evidence type="ECO:0008006" key="3">
    <source>
        <dbReference type="Google" id="ProtNLM"/>
    </source>
</evidence>
<accession>A4BPG6</accession>
<name>A4BPG6_9GAMM</name>
<dbReference type="HOGENOM" id="CLU_2539122_0_0_6"/>
<dbReference type="AlphaFoldDB" id="A4BPG6"/>
<proteinExistence type="predicted"/>
<sequence>MDFEHMDDRPTGQVIMWPLVTRERFAELSGLNEGVVRGMVEKGHIPSVKIGRHRLANLAMAFGNMINLYARYGYNARTVIKHL</sequence>
<gene>
    <name evidence="1" type="ORF">NB231_12044</name>
</gene>
<dbReference type="Proteomes" id="UP000003374">
    <property type="component" value="Unassembled WGS sequence"/>
</dbReference>
<dbReference type="Gene3D" id="6.10.200.10">
    <property type="entry name" value="Regulatory phage protein Cox"/>
    <property type="match status" value="1"/>
</dbReference>
<dbReference type="InterPro" id="IPR038147">
    <property type="entry name" value="Cox_sf"/>
</dbReference>
<evidence type="ECO:0000313" key="2">
    <source>
        <dbReference type="Proteomes" id="UP000003374"/>
    </source>
</evidence>
<protein>
    <recommendedName>
        <fullName evidence="3">Helix-turn-helix domain-containing protein</fullName>
    </recommendedName>
</protein>
<organism evidence="1 2">
    <name type="scientific">Nitrococcus mobilis Nb-231</name>
    <dbReference type="NCBI Taxonomy" id="314278"/>
    <lineage>
        <taxon>Bacteria</taxon>
        <taxon>Pseudomonadati</taxon>
        <taxon>Pseudomonadota</taxon>
        <taxon>Gammaproteobacteria</taxon>
        <taxon>Chromatiales</taxon>
        <taxon>Ectothiorhodospiraceae</taxon>
        <taxon>Nitrococcus</taxon>
    </lineage>
</organism>
<dbReference type="EMBL" id="AAOF01000003">
    <property type="protein sequence ID" value="EAR22467.1"/>
    <property type="molecule type" value="Genomic_DNA"/>
</dbReference>